<name>A0ABQ9EWU3_TEGGR</name>
<evidence type="ECO:0000313" key="2">
    <source>
        <dbReference type="Proteomes" id="UP001217089"/>
    </source>
</evidence>
<reference evidence="1 2" key="1">
    <citation type="submission" date="2022-12" db="EMBL/GenBank/DDBJ databases">
        <title>Chromosome-level genome of Tegillarca granosa.</title>
        <authorList>
            <person name="Kim J."/>
        </authorList>
    </citation>
    <scope>NUCLEOTIDE SEQUENCE [LARGE SCALE GENOMIC DNA]</scope>
    <source>
        <strain evidence="1">Teg-2019</strain>
        <tissue evidence="1">Adductor muscle</tissue>
    </source>
</reference>
<accession>A0ABQ9EWU3</accession>
<organism evidence="1 2">
    <name type="scientific">Tegillarca granosa</name>
    <name type="common">Malaysian cockle</name>
    <name type="synonym">Anadara granosa</name>
    <dbReference type="NCBI Taxonomy" id="220873"/>
    <lineage>
        <taxon>Eukaryota</taxon>
        <taxon>Metazoa</taxon>
        <taxon>Spiralia</taxon>
        <taxon>Lophotrochozoa</taxon>
        <taxon>Mollusca</taxon>
        <taxon>Bivalvia</taxon>
        <taxon>Autobranchia</taxon>
        <taxon>Pteriomorphia</taxon>
        <taxon>Arcoida</taxon>
        <taxon>Arcoidea</taxon>
        <taxon>Arcidae</taxon>
        <taxon>Tegillarca</taxon>
    </lineage>
</organism>
<proteinExistence type="predicted"/>
<evidence type="ECO:0000313" key="1">
    <source>
        <dbReference type="EMBL" id="KAJ8308791.1"/>
    </source>
</evidence>
<dbReference type="EMBL" id="JARBDR010000657">
    <property type="protein sequence ID" value="KAJ8308791.1"/>
    <property type="molecule type" value="Genomic_DNA"/>
</dbReference>
<comment type="caution">
    <text evidence="1">The sequence shown here is derived from an EMBL/GenBank/DDBJ whole genome shotgun (WGS) entry which is preliminary data.</text>
</comment>
<gene>
    <name evidence="1" type="ORF">KUTeg_013665</name>
</gene>
<dbReference type="Proteomes" id="UP001217089">
    <property type="component" value="Unassembled WGS sequence"/>
</dbReference>
<keyword evidence="2" id="KW-1185">Reference proteome</keyword>
<sequence length="77" mass="8802">MANNVIVAWQNFLSEEGYQRVKEANKLSDVDSLNDPEEDPFRSKYKAREILSDVKEALKKYTEESSCLDTTDSVKIA</sequence>
<protein>
    <submittedName>
        <fullName evidence="1">Uncharacterized protein</fullName>
    </submittedName>
</protein>